<evidence type="ECO:0000313" key="2">
    <source>
        <dbReference type="EMBL" id="CAL1535111.1"/>
    </source>
</evidence>
<dbReference type="PANTHER" id="PTHR12093:SF10">
    <property type="entry name" value="MEMBRANE-ASSOCIATED PROTEIN HEM"/>
    <property type="match status" value="1"/>
</dbReference>
<keyword evidence="3" id="KW-1185">Reference proteome</keyword>
<protein>
    <submittedName>
        <fullName evidence="2">Uncharacterized protein</fullName>
    </submittedName>
</protein>
<dbReference type="Pfam" id="PF09735">
    <property type="entry name" value="Nckap1"/>
    <property type="match status" value="1"/>
</dbReference>
<dbReference type="EMBL" id="CAXITT010000192">
    <property type="protein sequence ID" value="CAL1535111.1"/>
    <property type="molecule type" value="Genomic_DNA"/>
</dbReference>
<proteinExistence type="inferred from homology"/>
<dbReference type="GO" id="GO:0030866">
    <property type="term" value="P:cortical actin cytoskeleton organization"/>
    <property type="evidence" value="ECO:0007669"/>
    <property type="project" value="TreeGrafter"/>
</dbReference>
<accession>A0AAV2HM29</accession>
<reference evidence="2 3" key="1">
    <citation type="submission" date="2024-04" db="EMBL/GenBank/DDBJ databases">
        <authorList>
            <consortium name="Genoscope - CEA"/>
            <person name="William W."/>
        </authorList>
    </citation>
    <scope>NUCLEOTIDE SEQUENCE [LARGE SCALE GENOMIC DNA]</scope>
</reference>
<dbReference type="Proteomes" id="UP001497497">
    <property type="component" value="Unassembled WGS sequence"/>
</dbReference>
<dbReference type="GO" id="GO:0031209">
    <property type="term" value="C:SCAR complex"/>
    <property type="evidence" value="ECO:0007669"/>
    <property type="project" value="TreeGrafter"/>
</dbReference>
<dbReference type="GO" id="GO:0030031">
    <property type="term" value="P:cell projection assembly"/>
    <property type="evidence" value="ECO:0007669"/>
    <property type="project" value="TreeGrafter"/>
</dbReference>
<sequence>MAQAAIPSQQRLAEKLTILNDSGIGMLNRLFNIKKMLGTMEFKPNLLKDKNILAVTEKVYLKKFPLYDNKAPQHNKYKNKNKLIESQELSVISQMKEEILKDLSLFYLTLVDVLMLKDHIVELLNTFDACQVQLDIGVNYDLTKGYLDLITTYVTIMIIISQIDDRKAVLALYNNAYEFKNEKSESSYHRLGQMFLEYDPPMKKLAEEFVPHSRQLLPALLSLQKVYPKKIFSAENLRKYNILAIFTEPTKLAIIPDPETIPCEYLSLNTLDKWIIYGFMLCYQSLTDPNAQALWKECLQSGFIITLHRNDNLHIHSYVINFFESLRGQNRRVNELKEFQTVAFQNSPAFHRERRKFLRLALRDLTLAFSEQPGLLGPKALYVFQALSMARDEVLWLLRHTFNLPQRKGNVKISPEDFYDRQLPELIFYMEELRGLVKTYREVIQTYYVQYLSGFDVIQLQQLMRSITGCSEDEQAILKTFLEILKDLNNVKEEKMNQLDFSGLRLDWFRLQAYTSISKSGLELKKHPDLVKHLNTVTFHIKMVDFLDEMLDETGDLSVYCFYITLFEHQFKQCMEFLPQYRYSIVFPLICGHFMKATHILCPEERISIGQTSLKYVHWLLKEMSEELGLVVSKICELSIQMENKLLPRHGVANAVYQKQRDIERNKEKKDKKLHKPDKPGLESIRKNRENVTQLDKFQMALTDLCFALDYCPVIQVWDHGFVPREFFQENLKIRFNKAIVEMAKYNPETKEIAKPSEVLSGVRAYMNVLQNIVNYISIDMTTLFRGILLLQTQPTDSNGQKTITHLYTQWYVDVLMNRLLSTTGTIVFSPSRKSFVPLTHVDSQVTAVEEFLDTGELQALVELISPYGMKYLGEKVMLSVADQVDEIKKLVVAKRDILEQLRVSFDKPETMSQLTQKLTSE</sequence>
<name>A0AAV2HM29_LYMST</name>
<gene>
    <name evidence="2" type="ORF">GSLYS_00009071001</name>
</gene>
<dbReference type="PANTHER" id="PTHR12093">
    <property type="entry name" value="NCK-ASSOCIATED PROTEIN 1"/>
    <property type="match status" value="1"/>
</dbReference>
<dbReference type="GO" id="GO:0016477">
    <property type="term" value="P:cell migration"/>
    <property type="evidence" value="ECO:0007669"/>
    <property type="project" value="TreeGrafter"/>
</dbReference>
<dbReference type="AlphaFoldDB" id="A0AAV2HM29"/>
<comment type="caution">
    <text evidence="2">The sequence shown here is derived from an EMBL/GenBank/DDBJ whole genome shotgun (WGS) entry which is preliminary data.</text>
</comment>
<evidence type="ECO:0000256" key="1">
    <source>
        <dbReference type="ARBA" id="ARBA00037947"/>
    </source>
</evidence>
<dbReference type="InterPro" id="IPR019137">
    <property type="entry name" value="Nck-associated_protein-1"/>
</dbReference>
<dbReference type="GO" id="GO:0048812">
    <property type="term" value="P:neuron projection morphogenesis"/>
    <property type="evidence" value="ECO:0007669"/>
    <property type="project" value="TreeGrafter"/>
</dbReference>
<comment type="similarity">
    <text evidence="1">Belongs to the HEM-1/HEM-2 family.</text>
</comment>
<evidence type="ECO:0000313" key="3">
    <source>
        <dbReference type="Proteomes" id="UP001497497"/>
    </source>
</evidence>
<organism evidence="2 3">
    <name type="scientific">Lymnaea stagnalis</name>
    <name type="common">Great pond snail</name>
    <name type="synonym">Helix stagnalis</name>
    <dbReference type="NCBI Taxonomy" id="6523"/>
    <lineage>
        <taxon>Eukaryota</taxon>
        <taxon>Metazoa</taxon>
        <taxon>Spiralia</taxon>
        <taxon>Lophotrochozoa</taxon>
        <taxon>Mollusca</taxon>
        <taxon>Gastropoda</taxon>
        <taxon>Heterobranchia</taxon>
        <taxon>Euthyneura</taxon>
        <taxon>Panpulmonata</taxon>
        <taxon>Hygrophila</taxon>
        <taxon>Lymnaeoidea</taxon>
        <taxon>Lymnaeidae</taxon>
        <taxon>Lymnaea</taxon>
    </lineage>
</organism>